<feature type="domain" description="Type II/III secretion system secretin-like" evidence="7">
    <location>
        <begin position="490"/>
        <end position="664"/>
    </location>
</feature>
<feature type="compositionally biased region" description="Low complexity" evidence="6">
    <location>
        <begin position="813"/>
        <end position="823"/>
    </location>
</feature>
<dbReference type="Gene3D" id="3.55.50.30">
    <property type="match status" value="1"/>
</dbReference>
<dbReference type="InterPro" id="IPR005644">
    <property type="entry name" value="NolW-like"/>
</dbReference>
<evidence type="ECO:0000256" key="5">
    <source>
        <dbReference type="RuleBase" id="RU004004"/>
    </source>
</evidence>
<comment type="similarity">
    <text evidence="4">Belongs to the bacterial secretin family.</text>
</comment>
<gene>
    <name evidence="9" type="ORF">RQP53_18390</name>
</gene>
<evidence type="ECO:0000256" key="3">
    <source>
        <dbReference type="ARBA" id="ARBA00023136"/>
    </source>
</evidence>
<dbReference type="PANTHER" id="PTHR30332">
    <property type="entry name" value="PROBABLE GENERAL SECRETION PATHWAY PROTEIN D"/>
    <property type="match status" value="1"/>
</dbReference>
<dbReference type="Pfam" id="PF03958">
    <property type="entry name" value="Secretin_N"/>
    <property type="match status" value="2"/>
</dbReference>
<dbReference type="Proteomes" id="UP001246372">
    <property type="component" value="Unassembled WGS sequence"/>
</dbReference>
<dbReference type="InterPro" id="IPR004846">
    <property type="entry name" value="T2SS/T3SS_dom"/>
</dbReference>
<comment type="caution">
    <text evidence="9">The sequence shown here is derived from an EMBL/GenBank/DDBJ whole genome shotgun (WGS) entry which is preliminary data.</text>
</comment>
<accession>A0ABU3PFB3</accession>
<dbReference type="EMBL" id="JAVXZY010000008">
    <property type="protein sequence ID" value="MDT9001254.1"/>
    <property type="molecule type" value="Genomic_DNA"/>
</dbReference>
<dbReference type="PRINTS" id="PR00811">
    <property type="entry name" value="BCTERIALGSPD"/>
</dbReference>
<feature type="domain" description="NolW-like" evidence="8">
    <location>
        <begin position="352"/>
        <end position="427"/>
    </location>
</feature>
<keyword evidence="5" id="KW-0813">Transport</keyword>
<evidence type="ECO:0000256" key="6">
    <source>
        <dbReference type="SAM" id="MobiDB-lite"/>
    </source>
</evidence>
<organism evidence="9 10">
    <name type="scientific">Roseateles aquae</name>
    <dbReference type="NCBI Taxonomy" id="3077235"/>
    <lineage>
        <taxon>Bacteria</taxon>
        <taxon>Pseudomonadati</taxon>
        <taxon>Pseudomonadota</taxon>
        <taxon>Betaproteobacteria</taxon>
        <taxon>Burkholderiales</taxon>
        <taxon>Sphaerotilaceae</taxon>
        <taxon>Roseateles</taxon>
    </lineage>
</organism>
<reference evidence="9" key="1">
    <citation type="submission" date="2023-09" db="EMBL/GenBank/DDBJ databases">
        <title>Paucibacter sp. APW11 Genome sequencing and assembly.</title>
        <authorList>
            <person name="Kim I."/>
        </authorList>
    </citation>
    <scope>NUCLEOTIDE SEQUENCE</scope>
    <source>
        <strain evidence="9">APW11</strain>
    </source>
</reference>
<name>A0ABU3PFB3_9BURK</name>
<evidence type="ECO:0000313" key="9">
    <source>
        <dbReference type="EMBL" id="MDT9001254.1"/>
    </source>
</evidence>
<dbReference type="InterPro" id="IPR001775">
    <property type="entry name" value="GspD/PilQ"/>
</dbReference>
<dbReference type="Pfam" id="PF00263">
    <property type="entry name" value="Secretin"/>
    <property type="match status" value="1"/>
</dbReference>
<feature type="region of interest" description="Disordered" evidence="6">
    <location>
        <begin position="810"/>
        <end position="843"/>
    </location>
</feature>
<keyword evidence="2" id="KW-0732">Signal</keyword>
<evidence type="ECO:0000259" key="7">
    <source>
        <dbReference type="Pfam" id="PF00263"/>
    </source>
</evidence>
<feature type="compositionally biased region" description="Low complexity" evidence="6">
    <location>
        <begin position="738"/>
        <end position="751"/>
    </location>
</feature>
<feature type="domain" description="NolW-like" evidence="8">
    <location>
        <begin position="209"/>
        <end position="262"/>
    </location>
</feature>
<dbReference type="InterPro" id="IPR050810">
    <property type="entry name" value="Bact_Secretion_Sys_Channel"/>
</dbReference>
<dbReference type="PROSITE" id="PS51257">
    <property type="entry name" value="PROKAR_LIPOPROTEIN"/>
    <property type="match status" value="1"/>
</dbReference>
<evidence type="ECO:0000259" key="8">
    <source>
        <dbReference type="Pfam" id="PF03958"/>
    </source>
</evidence>
<evidence type="ECO:0000256" key="1">
    <source>
        <dbReference type="ARBA" id="ARBA00004370"/>
    </source>
</evidence>
<dbReference type="PANTHER" id="PTHR30332:SF25">
    <property type="entry name" value="SECRETIN XPSD"/>
    <property type="match status" value="1"/>
</dbReference>
<dbReference type="InterPro" id="IPR038591">
    <property type="entry name" value="NolW-like_sf"/>
</dbReference>
<sequence length="843" mass="87568">MIERRSRKSSTADANQALRLAPLVAACLLAACAVPAERGLLPPPLITKQPANSPARSGSAVAASAAGMVVSDTPSIPAQTRESSVKPAGTAAAGETADTSLRFDSLPLPSFVQVVFGSVLKKNFSMDPAVLARTDLVTVSTGAQTPSQTLDTTRMLLKTYGLAVTELGGFYRIAPDNNLSAYSPEIRRGRAQPEVPLPLRPVYNLIEMTAVKAADVSGWLKAMFGAKINIQDDVNRNALLISGQPSDMVAALEAIQVLDQPLMRGRSSRLITPASLPADDLARKLAEILGAEGYAVSVGVGQTTPISLVTIPASNSMLVFTLDEAVLKHVLSWAAKIDALDNDSRRVGNYFSYTVKYADAQSLAKTMQELMSAPTQVAAPGAIGAPPPKAPGRIVVNTATNTLIFTSTQSEYQQLLSILRELDQPSKSALIEVTVAEVRVTDKAQLGIEWALPQSGYVQGGTQGGLGIGKDGLSLNFLSSARVVKANLNALASQNRANILSTPRIMARNGETATIQVGQEVPIVTSQQSNSSGAVVGGTSTTSPTGILQTIQYRSTGVILRVKPVIFSGDRIELDVSQEVSSAAETKTGVTTSPTITSRKVETKLSIKDGATWLLGGLMSSTDSKADTGIPLLKDLPLAGQLFRTNSDTTDKTELIVLITPYVINDDTVAEQVTQAFRNQLGNWAQLSDGLAKRPLTPASAASERAGTAPSSTPVVVEQGQAPVASSAPGGRPVLGLPHETPAKTEPAPTLLTAPARPAITAEASPSPASVANAPAAAAAADAALPVAEISGRPVTDSKLLDELKNAGKGSVPLAAPAASAPVTPKPEKPGKPANAKPNKKKG</sequence>
<proteinExistence type="inferred from homology"/>
<evidence type="ECO:0000256" key="2">
    <source>
        <dbReference type="ARBA" id="ARBA00022729"/>
    </source>
</evidence>
<evidence type="ECO:0000313" key="10">
    <source>
        <dbReference type="Proteomes" id="UP001246372"/>
    </source>
</evidence>
<comment type="subcellular location">
    <subcellularLocation>
        <location evidence="5">Cell outer membrane</location>
    </subcellularLocation>
    <subcellularLocation>
        <location evidence="1">Membrane</location>
    </subcellularLocation>
</comment>
<keyword evidence="3" id="KW-0472">Membrane</keyword>
<feature type="region of interest" description="Disordered" evidence="6">
    <location>
        <begin position="696"/>
        <end position="751"/>
    </location>
</feature>
<keyword evidence="10" id="KW-1185">Reference proteome</keyword>
<dbReference type="Gene3D" id="3.30.1370.120">
    <property type="match status" value="2"/>
</dbReference>
<evidence type="ECO:0000256" key="4">
    <source>
        <dbReference type="RuleBase" id="RU004003"/>
    </source>
</evidence>
<protein>
    <submittedName>
        <fullName evidence="9">Secretin N-terminal domain-containing protein</fullName>
    </submittedName>
</protein>